<dbReference type="AlphaFoldDB" id="A0A2T4UK76"/>
<evidence type="ECO:0000313" key="2">
    <source>
        <dbReference type="EMBL" id="PTL59630.1"/>
    </source>
</evidence>
<reference evidence="2 3" key="1">
    <citation type="submission" date="2018-03" db="EMBL/GenBank/DDBJ databases">
        <title>Aquarubrobacter algicola gen. nov., sp. nov., a novel actinobacterium isolated from shallow eutrophic lake during the end of cyanobacterial harmful algal blooms.</title>
        <authorList>
            <person name="Chun S.J."/>
        </authorList>
    </citation>
    <scope>NUCLEOTIDE SEQUENCE [LARGE SCALE GENOMIC DNA]</scope>
    <source>
        <strain evidence="2 3">Seoho-28</strain>
    </source>
</reference>
<dbReference type="InterPro" id="IPR029058">
    <property type="entry name" value="AB_hydrolase_fold"/>
</dbReference>
<comment type="caution">
    <text evidence="2">The sequence shown here is derived from an EMBL/GenBank/DDBJ whole genome shotgun (WGS) entry which is preliminary data.</text>
</comment>
<dbReference type="PRINTS" id="PR00111">
    <property type="entry name" value="ABHYDROLASE"/>
</dbReference>
<dbReference type="InterPro" id="IPR051044">
    <property type="entry name" value="MAG_DAG_Lipase"/>
</dbReference>
<dbReference type="InterPro" id="IPR022742">
    <property type="entry name" value="Hydrolase_4"/>
</dbReference>
<dbReference type="Gene3D" id="3.40.50.1820">
    <property type="entry name" value="alpha/beta hydrolase"/>
    <property type="match status" value="1"/>
</dbReference>
<name>A0A2T4UK76_9ACTN</name>
<feature type="domain" description="Serine aminopeptidase S33" evidence="1">
    <location>
        <begin position="26"/>
        <end position="253"/>
    </location>
</feature>
<evidence type="ECO:0000259" key="1">
    <source>
        <dbReference type="Pfam" id="PF12146"/>
    </source>
</evidence>
<protein>
    <submittedName>
        <fullName evidence="2">Lysophospholipase</fullName>
    </submittedName>
</protein>
<keyword evidence="3" id="KW-1185">Reference proteome</keyword>
<sequence length="269" mass="28660">MSTTSSTLEIAGRAGRLHVHHWPCENARYVLLLSHGYGEHAGRYEHVAQALVAHGADVYAPDHHGHGLSEGDRALLTDFDAVQVADLDAVADLAVAANPGLPLVLLGHSMGGLIATRYAQLHGERLRGLILSGPALGAENPMFGLLELDPIPDVPLDPAVLSRDPAVGEAYAADTLVYHGPFQRPTLEAFLASAKAIEAGPGFGDLPLLYVHGTEDQLVPYPLARAVVERLQGPDSEHHAYEGAMHEVLNETNKDEVIAAVTAFVDRVL</sequence>
<accession>A0A2T4UK76</accession>
<proteinExistence type="predicted"/>
<dbReference type="SUPFAM" id="SSF53474">
    <property type="entry name" value="alpha/beta-Hydrolases"/>
    <property type="match status" value="1"/>
</dbReference>
<gene>
    <name evidence="2" type="ORF">C7Y72_08195</name>
</gene>
<dbReference type="InterPro" id="IPR000073">
    <property type="entry name" value="AB_hydrolase_1"/>
</dbReference>
<dbReference type="PANTHER" id="PTHR11614">
    <property type="entry name" value="PHOSPHOLIPASE-RELATED"/>
    <property type="match status" value="1"/>
</dbReference>
<dbReference type="EMBL" id="PYYB01000001">
    <property type="protein sequence ID" value="PTL59630.1"/>
    <property type="molecule type" value="Genomic_DNA"/>
</dbReference>
<organism evidence="2 3">
    <name type="scientific">Paraconexibacter algicola</name>
    <dbReference type="NCBI Taxonomy" id="2133960"/>
    <lineage>
        <taxon>Bacteria</taxon>
        <taxon>Bacillati</taxon>
        <taxon>Actinomycetota</taxon>
        <taxon>Thermoleophilia</taxon>
        <taxon>Solirubrobacterales</taxon>
        <taxon>Paraconexibacteraceae</taxon>
        <taxon>Paraconexibacter</taxon>
    </lineage>
</organism>
<evidence type="ECO:0000313" key="3">
    <source>
        <dbReference type="Proteomes" id="UP000240739"/>
    </source>
</evidence>
<dbReference type="GO" id="GO:0003824">
    <property type="term" value="F:catalytic activity"/>
    <property type="evidence" value="ECO:0007669"/>
    <property type="project" value="UniProtKB-ARBA"/>
</dbReference>
<dbReference type="OrthoDB" id="9806902at2"/>
<dbReference type="RefSeq" id="WP_107568273.1">
    <property type="nucleotide sequence ID" value="NZ_PYYB01000001.1"/>
</dbReference>
<dbReference type="Proteomes" id="UP000240739">
    <property type="component" value="Unassembled WGS sequence"/>
</dbReference>
<dbReference type="Pfam" id="PF12146">
    <property type="entry name" value="Hydrolase_4"/>
    <property type="match status" value="1"/>
</dbReference>